<dbReference type="eggNOG" id="KOG3105">
    <property type="taxonomic scope" value="Eukaryota"/>
</dbReference>
<proteinExistence type="predicted"/>
<evidence type="ECO:0000259" key="2">
    <source>
        <dbReference type="PROSITE" id="PS51253"/>
    </source>
</evidence>
<sequence length="382" mass="43701">RSYMTAEKLKVVSYAEAHGNRAASNEFESNIWLWRWQKECLQALPRMKMAERGKSAAYPELEAKLVEWIAERRQQGSGVSIAEVRMKALTIVKTCVNTAGFKASWLRQSVHESPWPVRRRTTITQKLPMDSDTKVLQIQKFIIKLLKQHCYDLSLIGNSDQTPLNFDNPYNRTLEAKGAKTISIATTGHEKSRFTLMLACMADGPKLPPYIVFKPKTMPKNIIFPNTVHVCVHLKAGLMKSLMLDWLQMVWVKQTGGLMRKRSLMVLDAFWCHHMPSVKKRLQQDKTDLAIIPGGMTKMLQPLDVTVNKTMKDALRRKWNTWLLEGELTFTTGGHMRTPTLQDVTQWIVDVCVELDPAIIRKRFLKCSISNAMDGSKDDALW</sequence>
<dbReference type="Gene3D" id="1.10.10.60">
    <property type="entry name" value="Homeodomain-like"/>
    <property type="match status" value="1"/>
</dbReference>
<dbReference type="GO" id="GO:0003677">
    <property type="term" value="F:DNA binding"/>
    <property type="evidence" value="ECO:0007669"/>
    <property type="project" value="UniProtKB-KW"/>
</dbReference>
<keyword evidence="4" id="KW-1185">Reference proteome</keyword>
<dbReference type="GO" id="GO:0005634">
    <property type="term" value="C:nucleus"/>
    <property type="evidence" value="ECO:0007669"/>
    <property type="project" value="TreeGrafter"/>
</dbReference>
<dbReference type="InterPro" id="IPR050863">
    <property type="entry name" value="CenT-Element_Derived"/>
</dbReference>
<reference evidence="3" key="4">
    <citation type="submission" date="2025-09" db="UniProtKB">
        <authorList>
            <consortium name="Ensembl"/>
        </authorList>
    </citation>
    <scope>IDENTIFICATION</scope>
</reference>
<dbReference type="Pfam" id="PF03184">
    <property type="entry name" value="DDE_1"/>
    <property type="match status" value="1"/>
</dbReference>
<dbReference type="GeneTree" id="ENSGT00440000039028"/>
<dbReference type="InterPro" id="IPR006600">
    <property type="entry name" value="HTH_CenpB_DNA-bd_dom"/>
</dbReference>
<reference evidence="4" key="1">
    <citation type="submission" date="2011-10" db="EMBL/GenBank/DDBJ databases">
        <authorList>
            <consortium name="Soft-shell Turtle Genome Consortium"/>
        </authorList>
    </citation>
    <scope>NUCLEOTIDE SEQUENCE [LARGE SCALE GENOMIC DNA]</scope>
    <source>
        <strain evidence="4">Daiwa-1</strain>
    </source>
</reference>
<dbReference type="Proteomes" id="UP000007267">
    <property type="component" value="Unassembled WGS sequence"/>
</dbReference>
<evidence type="ECO:0000256" key="1">
    <source>
        <dbReference type="ARBA" id="ARBA00023125"/>
    </source>
</evidence>
<dbReference type="PROSITE" id="PS51253">
    <property type="entry name" value="HTH_CENPB"/>
    <property type="match status" value="1"/>
</dbReference>
<reference evidence="3" key="3">
    <citation type="submission" date="2025-08" db="UniProtKB">
        <authorList>
            <consortium name="Ensembl"/>
        </authorList>
    </citation>
    <scope>IDENTIFICATION</scope>
</reference>
<feature type="domain" description="HTH CENPB-type" evidence="2">
    <location>
        <begin position="49"/>
        <end position="119"/>
    </location>
</feature>
<name>K7FV89_PELSI</name>
<evidence type="ECO:0000313" key="4">
    <source>
        <dbReference type="Proteomes" id="UP000007267"/>
    </source>
</evidence>
<dbReference type="HOGENOM" id="CLU_033137_3_0_1"/>
<dbReference type="Ensembl" id="ENSPSIT00000012007.1">
    <property type="protein sequence ID" value="ENSPSIP00000011949.1"/>
    <property type="gene ID" value="ENSPSIG00000010772.1"/>
</dbReference>
<reference evidence="4" key="2">
    <citation type="journal article" date="2013" name="Nat. Genet.">
        <title>The draft genomes of soft-shell turtle and green sea turtle yield insights into the development and evolution of the turtle-specific body plan.</title>
        <authorList>
            <person name="Wang Z."/>
            <person name="Pascual-Anaya J."/>
            <person name="Zadissa A."/>
            <person name="Li W."/>
            <person name="Niimura Y."/>
            <person name="Huang Z."/>
            <person name="Li C."/>
            <person name="White S."/>
            <person name="Xiong Z."/>
            <person name="Fang D."/>
            <person name="Wang B."/>
            <person name="Ming Y."/>
            <person name="Chen Y."/>
            <person name="Zheng Y."/>
            <person name="Kuraku S."/>
            <person name="Pignatelli M."/>
            <person name="Herrero J."/>
            <person name="Beal K."/>
            <person name="Nozawa M."/>
            <person name="Li Q."/>
            <person name="Wang J."/>
            <person name="Zhang H."/>
            <person name="Yu L."/>
            <person name="Shigenobu S."/>
            <person name="Wang J."/>
            <person name="Liu J."/>
            <person name="Flicek P."/>
            <person name="Searle S."/>
            <person name="Wang J."/>
            <person name="Kuratani S."/>
            <person name="Yin Y."/>
            <person name="Aken B."/>
            <person name="Zhang G."/>
            <person name="Irie N."/>
        </authorList>
    </citation>
    <scope>NUCLEOTIDE SEQUENCE [LARGE SCALE GENOMIC DNA]</scope>
    <source>
        <strain evidence="4">Daiwa-1</strain>
    </source>
</reference>
<evidence type="ECO:0000313" key="3">
    <source>
        <dbReference type="Ensembl" id="ENSPSIP00000011949.1"/>
    </source>
</evidence>
<dbReference type="Pfam" id="PF03221">
    <property type="entry name" value="HTH_Tnp_Tc5"/>
    <property type="match status" value="1"/>
</dbReference>
<dbReference type="EMBL" id="AGCU01125953">
    <property type="status" value="NOT_ANNOTATED_CDS"/>
    <property type="molecule type" value="Genomic_DNA"/>
</dbReference>
<dbReference type="InterPro" id="IPR004875">
    <property type="entry name" value="DDE_SF_endonuclease_dom"/>
</dbReference>
<protein>
    <recommendedName>
        <fullName evidence="2">HTH CENPB-type domain-containing protein</fullName>
    </recommendedName>
</protein>
<organism evidence="3 4">
    <name type="scientific">Pelodiscus sinensis</name>
    <name type="common">Chinese softshell turtle</name>
    <name type="synonym">Trionyx sinensis</name>
    <dbReference type="NCBI Taxonomy" id="13735"/>
    <lineage>
        <taxon>Eukaryota</taxon>
        <taxon>Metazoa</taxon>
        <taxon>Chordata</taxon>
        <taxon>Craniata</taxon>
        <taxon>Vertebrata</taxon>
        <taxon>Euteleostomi</taxon>
        <taxon>Archelosauria</taxon>
        <taxon>Testudinata</taxon>
        <taxon>Testudines</taxon>
        <taxon>Cryptodira</taxon>
        <taxon>Trionychia</taxon>
        <taxon>Trionychidae</taxon>
        <taxon>Pelodiscus</taxon>
    </lineage>
</organism>
<keyword evidence="1" id="KW-0238">DNA-binding</keyword>
<accession>K7FV89</accession>
<dbReference type="PANTHER" id="PTHR19303">
    <property type="entry name" value="TRANSPOSON"/>
    <property type="match status" value="1"/>
</dbReference>
<dbReference type="AlphaFoldDB" id="K7FV89"/>